<dbReference type="Proteomes" id="UP000316726">
    <property type="component" value="Chromosome 3"/>
</dbReference>
<keyword evidence="2" id="KW-1185">Reference proteome</keyword>
<accession>A0A5B8MGN0</accession>
<proteinExistence type="predicted"/>
<evidence type="ECO:0000313" key="2">
    <source>
        <dbReference type="Proteomes" id="UP000316726"/>
    </source>
</evidence>
<sequence>MGGIPERIAALLYEGDHNITKSARYVRTWPPEEKTTPKESKSLQRERDFFARLGDGSVELGKKMVTEDGKVDPKEFIFFEPEEKNVHLFPKFAPHSLENHEKVLLESDAILSLSNAFAYLLRRAKVMRYHSCLSMLTGLRNYYVHVILSQGRGGSQRSDLTSPNSTLDLSLGGEDDLAARGAKPGVIAEGAPPLHMPLQDVVQACTALEAWLISQEAFENDYSMAKQLKGSLHQKLVKLLDEQLELVQRELLLRACDIFSFPPWYQDLSEQYLNNAVYGDAAEALCFAGQDKEDDFAFARDLSVEDESRVCLYRRIVSQAIDAYFYDDWNARMELWAFQRNPVRWRDELLRGPQQGRRACMKFIASKPMGDLTDTRVPSIVYIATNETGVKLIAIRRSMF</sequence>
<dbReference type="EMBL" id="CP031036">
    <property type="protein sequence ID" value="QDZ19838.1"/>
    <property type="molecule type" value="Genomic_DNA"/>
</dbReference>
<gene>
    <name evidence="1" type="ORF">A3770_03p23560</name>
</gene>
<evidence type="ECO:0000313" key="1">
    <source>
        <dbReference type="EMBL" id="QDZ19838.1"/>
    </source>
</evidence>
<reference evidence="1 2" key="1">
    <citation type="submission" date="2018-07" db="EMBL/GenBank/DDBJ databases">
        <title>The complete nuclear genome of the prasinophyte Chloropicon primus (CCMP1205).</title>
        <authorList>
            <person name="Pombert J.-F."/>
            <person name="Otis C."/>
            <person name="Turmel M."/>
            <person name="Lemieux C."/>
        </authorList>
    </citation>
    <scope>NUCLEOTIDE SEQUENCE [LARGE SCALE GENOMIC DNA]</scope>
    <source>
        <strain evidence="1 2">CCMP1205</strain>
    </source>
</reference>
<dbReference type="AlphaFoldDB" id="A0A5B8MGN0"/>
<protein>
    <submittedName>
        <fullName evidence="1">Uncharacterized protein</fullName>
    </submittedName>
</protein>
<name>A0A5B8MGN0_9CHLO</name>
<organism evidence="1 2">
    <name type="scientific">Chloropicon primus</name>
    <dbReference type="NCBI Taxonomy" id="1764295"/>
    <lineage>
        <taxon>Eukaryota</taxon>
        <taxon>Viridiplantae</taxon>
        <taxon>Chlorophyta</taxon>
        <taxon>Chloropicophyceae</taxon>
        <taxon>Chloropicales</taxon>
        <taxon>Chloropicaceae</taxon>
        <taxon>Chloropicon</taxon>
    </lineage>
</organism>